<evidence type="ECO:0000256" key="1">
    <source>
        <dbReference type="ARBA" id="ARBA00022603"/>
    </source>
</evidence>
<protein>
    <submittedName>
        <fullName evidence="4">Methyltransferase type 12</fullName>
    </submittedName>
</protein>
<gene>
    <name evidence="4" type="ORF">KDW_42790</name>
</gene>
<dbReference type="EMBL" id="BKZW01000002">
    <property type="protein sequence ID" value="GER90117.1"/>
    <property type="molecule type" value="Genomic_DNA"/>
</dbReference>
<keyword evidence="2 4" id="KW-0808">Transferase</keyword>
<dbReference type="PANTHER" id="PTHR43861:SF1">
    <property type="entry name" value="TRANS-ACONITATE 2-METHYLTRANSFERASE"/>
    <property type="match status" value="1"/>
</dbReference>
<dbReference type="GO" id="GO:0032259">
    <property type="term" value="P:methylation"/>
    <property type="evidence" value="ECO:0007669"/>
    <property type="project" value="UniProtKB-KW"/>
</dbReference>
<sequence>MKDQARAKARQLAQDFLQRDDRTGWFELLYADAEENEEHIPWGDMMSNPGLVDWLEQKNMQGNGRRALVVGCGLGDDAEELSRRGFSVLAFDIAPSAVAWCKQRFPTSSVEYVVADVLQTPVEWQHSFDFIFEAYTLQVLPPGLRAKAMANIANLLGADGTLLVICRGRAPEDHPGLMPWPLTRDELNTFLATGLHQIQFEDYQDQEQPPTRRFRIQYTRHSDQHTEAPL</sequence>
<evidence type="ECO:0000313" key="4">
    <source>
        <dbReference type="EMBL" id="GER90117.1"/>
    </source>
</evidence>
<dbReference type="SUPFAM" id="SSF53335">
    <property type="entry name" value="S-adenosyl-L-methionine-dependent methyltransferases"/>
    <property type="match status" value="1"/>
</dbReference>
<keyword evidence="1 4" id="KW-0489">Methyltransferase</keyword>
<dbReference type="CDD" id="cd02440">
    <property type="entry name" value="AdoMet_MTases"/>
    <property type="match status" value="1"/>
</dbReference>
<evidence type="ECO:0000313" key="5">
    <source>
        <dbReference type="Proteomes" id="UP000326912"/>
    </source>
</evidence>
<name>A0A5J4KUI3_9CHLR</name>
<keyword evidence="3" id="KW-0949">S-adenosyl-L-methionine</keyword>
<evidence type="ECO:0000256" key="2">
    <source>
        <dbReference type="ARBA" id="ARBA00022679"/>
    </source>
</evidence>
<reference evidence="4 5" key="1">
    <citation type="submission" date="2019-10" db="EMBL/GenBank/DDBJ databases">
        <title>Dictyobacter vulcani sp. nov., within the class Ktedonobacteria, isolated from soil of volcanic Mt. Zao.</title>
        <authorList>
            <person name="Zheng Y."/>
            <person name="Wang C.M."/>
            <person name="Sakai Y."/>
            <person name="Abe K."/>
            <person name="Yokota A."/>
            <person name="Yabe S."/>
        </authorList>
    </citation>
    <scope>NUCLEOTIDE SEQUENCE [LARGE SCALE GENOMIC DNA]</scope>
    <source>
        <strain evidence="4 5">W12</strain>
    </source>
</reference>
<comment type="caution">
    <text evidence="4">The sequence shown here is derived from an EMBL/GenBank/DDBJ whole genome shotgun (WGS) entry which is preliminary data.</text>
</comment>
<dbReference type="Pfam" id="PF05724">
    <property type="entry name" value="TPMT"/>
    <property type="match status" value="1"/>
</dbReference>
<dbReference type="Proteomes" id="UP000326912">
    <property type="component" value="Unassembled WGS sequence"/>
</dbReference>
<dbReference type="RefSeq" id="WP_151758491.1">
    <property type="nucleotide sequence ID" value="NZ_BKZW01000002.1"/>
</dbReference>
<accession>A0A5J4KUI3</accession>
<dbReference type="InterPro" id="IPR029063">
    <property type="entry name" value="SAM-dependent_MTases_sf"/>
</dbReference>
<dbReference type="AlphaFoldDB" id="A0A5J4KUI3"/>
<proteinExistence type="predicted"/>
<keyword evidence="5" id="KW-1185">Reference proteome</keyword>
<dbReference type="GO" id="GO:0008757">
    <property type="term" value="F:S-adenosylmethionine-dependent methyltransferase activity"/>
    <property type="evidence" value="ECO:0007669"/>
    <property type="project" value="InterPro"/>
</dbReference>
<evidence type="ECO:0000256" key="3">
    <source>
        <dbReference type="ARBA" id="ARBA00022691"/>
    </source>
</evidence>
<dbReference type="Gene3D" id="3.40.50.150">
    <property type="entry name" value="Vaccinia Virus protein VP39"/>
    <property type="match status" value="1"/>
</dbReference>
<dbReference type="InterPro" id="IPR008854">
    <property type="entry name" value="TPMT"/>
</dbReference>
<dbReference type="PANTHER" id="PTHR43861">
    <property type="entry name" value="TRANS-ACONITATE 2-METHYLTRANSFERASE-RELATED"/>
    <property type="match status" value="1"/>
</dbReference>
<organism evidence="4 5">
    <name type="scientific">Dictyobacter vulcani</name>
    <dbReference type="NCBI Taxonomy" id="2607529"/>
    <lineage>
        <taxon>Bacteria</taxon>
        <taxon>Bacillati</taxon>
        <taxon>Chloroflexota</taxon>
        <taxon>Ktedonobacteria</taxon>
        <taxon>Ktedonobacterales</taxon>
        <taxon>Dictyobacteraceae</taxon>
        <taxon>Dictyobacter</taxon>
    </lineage>
</organism>